<name>A0ACC3D028_9PEZI</name>
<protein>
    <submittedName>
        <fullName evidence="1">Uncharacterized protein</fullName>
    </submittedName>
</protein>
<gene>
    <name evidence="1" type="ORF">LTS18_009928</name>
</gene>
<accession>A0ACC3D028</accession>
<dbReference type="EMBL" id="JAWDJW010009064">
    <property type="protein sequence ID" value="KAK3059845.1"/>
    <property type="molecule type" value="Genomic_DNA"/>
</dbReference>
<organism evidence="1 2">
    <name type="scientific">Coniosporium uncinatum</name>
    <dbReference type="NCBI Taxonomy" id="93489"/>
    <lineage>
        <taxon>Eukaryota</taxon>
        <taxon>Fungi</taxon>
        <taxon>Dikarya</taxon>
        <taxon>Ascomycota</taxon>
        <taxon>Pezizomycotina</taxon>
        <taxon>Dothideomycetes</taxon>
        <taxon>Dothideomycetes incertae sedis</taxon>
        <taxon>Coniosporium</taxon>
    </lineage>
</organism>
<keyword evidence="2" id="KW-1185">Reference proteome</keyword>
<evidence type="ECO:0000313" key="2">
    <source>
        <dbReference type="Proteomes" id="UP001186974"/>
    </source>
</evidence>
<dbReference type="Proteomes" id="UP001186974">
    <property type="component" value="Unassembled WGS sequence"/>
</dbReference>
<evidence type="ECO:0000313" key="1">
    <source>
        <dbReference type="EMBL" id="KAK3059845.1"/>
    </source>
</evidence>
<reference evidence="1" key="1">
    <citation type="submission" date="2024-09" db="EMBL/GenBank/DDBJ databases">
        <title>Black Yeasts Isolated from many extreme environments.</title>
        <authorList>
            <person name="Coleine C."/>
            <person name="Stajich J.E."/>
            <person name="Selbmann L."/>
        </authorList>
    </citation>
    <scope>NUCLEOTIDE SEQUENCE</scope>
    <source>
        <strain evidence="1">CCFEE 5737</strain>
    </source>
</reference>
<proteinExistence type="predicted"/>
<feature type="non-terminal residue" evidence="1">
    <location>
        <position position="122"/>
    </location>
</feature>
<comment type="caution">
    <text evidence="1">The sequence shown here is derived from an EMBL/GenBank/DDBJ whole genome shotgun (WGS) entry which is preliminary data.</text>
</comment>
<sequence length="122" mass="13058">MKEGLVPPVVMEFPGITVGGGFAGTAGESSSFKYGLFDGTVNRIEVVLSDGEIVQASDSERSDLFYGAAGSCGTLGVITLLELQLVEAKPYVELEYHPVSSTLKAIEMIRDFSKDLTLDYVD</sequence>